<dbReference type="Pfam" id="PF21473">
    <property type="entry name" value="OB_Ssb-like"/>
    <property type="match status" value="1"/>
</dbReference>
<protein>
    <recommendedName>
        <fullName evidence="1">Single-stranded DNA binding protein Ssb-like OB fold domain-containing protein</fullName>
    </recommendedName>
</protein>
<gene>
    <name evidence="2" type="ORF">ACHAW5_003962</name>
</gene>
<proteinExistence type="predicted"/>
<dbReference type="InterPro" id="IPR012340">
    <property type="entry name" value="NA-bd_OB-fold"/>
</dbReference>
<evidence type="ECO:0000259" key="1">
    <source>
        <dbReference type="Pfam" id="PF21473"/>
    </source>
</evidence>
<dbReference type="PANTHER" id="PTHR31472">
    <property type="entry name" value="OS05G0244600 PROTEIN"/>
    <property type="match status" value="1"/>
</dbReference>
<dbReference type="SUPFAM" id="SSF50249">
    <property type="entry name" value="Nucleic acid-binding proteins"/>
    <property type="match status" value="1"/>
</dbReference>
<evidence type="ECO:0000313" key="3">
    <source>
        <dbReference type="Proteomes" id="UP001530315"/>
    </source>
</evidence>
<feature type="domain" description="Single-stranded DNA binding protein Ssb-like OB fold" evidence="1">
    <location>
        <begin position="127"/>
        <end position="192"/>
    </location>
</feature>
<dbReference type="Proteomes" id="UP001530315">
    <property type="component" value="Unassembled WGS sequence"/>
</dbReference>
<keyword evidence="3" id="KW-1185">Reference proteome</keyword>
<dbReference type="InterPro" id="IPR048970">
    <property type="entry name" value="OB_Ssb-like"/>
</dbReference>
<dbReference type="Gene3D" id="2.40.50.140">
    <property type="entry name" value="Nucleic acid-binding proteins"/>
    <property type="match status" value="1"/>
</dbReference>
<organism evidence="2 3">
    <name type="scientific">Stephanodiscus triporus</name>
    <dbReference type="NCBI Taxonomy" id="2934178"/>
    <lineage>
        <taxon>Eukaryota</taxon>
        <taxon>Sar</taxon>
        <taxon>Stramenopiles</taxon>
        <taxon>Ochrophyta</taxon>
        <taxon>Bacillariophyta</taxon>
        <taxon>Coscinodiscophyceae</taxon>
        <taxon>Thalassiosirophycidae</taxon>
        <taxon>Stephanodiscales</taxon>
        <taxon>Stephanodiscaceae</taxon>
        <taxon>Stephanodiscus</taxon>
    </lineage>
</organism>
<dbReference type="AlphaFoldDB" id="A0ABD3NSD3"/>
<accession>A0ABD3NSD3</accession>
<name>A0ABD3NSD3_9STRA</name>
<comment type="caution">
    <text evidence="2">The sequence shown here is derived from an EMBL/GenBank/DDBJ whole genome shotgun (WGS) entry which is preliminary data.</text>
</comment>
<dbReference type="PANTHER" id="PTHR31472:SF5">
    <property type="entry name" value="OS05G0244600 PROTEIN"/>
    <property type="match status" value="1"/>
</dbReference>
<sequence>MATAATPTQPTVVNPLRRAKYVNVKELVLSHYDVNRQRLDYELAKLKASNDSENVESGDAYKQGGCDTHIEDAALSGAKPYTWAASNLSDLRSGPFRVPIPGKYHQSSLQPPRDGFNLLVDKRRVDGSRVLVAEVEVGDDSGSISLRARDDQIDLLRQISDNHGAVVLRNCTMELYLGKHLRLGVNKWGKLSVYPVSVKGPSLG</sequence>
<reference evidence="2 3" key="1">
    <citation type="submission" date="2024-10" db="EMBL/GenBank/DDBJ databases">
        <title>Updated reference genomes for cyclostephanoid diatoms.</title>
        <authorList>
            <person name="Roberts W.R."/>
            <person name="Alverson A.J."/>
        </authorList>
    </citation>
    <scope>NUCLEOTIDE SEQUENCE [LARGE SCALE GENOMIC DNA]</scope>
    <source>
        <strain evidence="2 3">AJA276-08</strain>
    </source>
</reference>
<dbReference type="EMBL" id="JALLAZ020001233">
    <property type="protein sequence ID" value="KAL3778196.1"/>
    <property type="molecule type" value="Genomic_DNA"/>
</dbReference>
<evidence type="ECO:0000313" key="2">
    <source>
        <dbReference type="EMBL" id="KAL3778196.1"/>
    </source>
</evidence>